<evidence type="ECO:0000313" key="2">
    <source>
        <dbReference type="Proteomes" id="UP000177698"/>
    </source>
</evidence>
<comment type="caution">
    <text evidence="1">The sequence shown here is derived from an EMBL/GenBank/DDBJ whole genome shotgun (WGS) entry which is preliminary data.</text>
</comment>
<organism evidence="1 2">
    <name type="scientific">Candidatus Roizmanbacteria bacterium RIFCSPLOWO2_01_FULL_37_12</name>
    <dbReference type="NCBI Taxonomy" id="1802056"/>
    <lineage>
        <taxon>Bacteria</taxon>
        <taxon>Candidatus Roizmaniibacteriota</taxon>
    </lineage>
</organism>
<evidence type="ECO:0000313" key="1">
    <source>
        <dbReference type="EMBL" id="OGK41081.1"/>
    </source>
</evidence>
<sequence>MDKIMRYLKWDKLRDTISDKEISYFSLYDLETLFKAHAKSLSRFISRKTQEGKLTSLKKTYYEPVIVDSDTVLLASKEKALVDYLYFVSRRRGIIMIEQIGKRSS</sequence>
<reference evidence="1 2" key="1">
    <citation type="journal article" date="2016" name="Nat. Commun.">
        <title>Thousands of microbial genomes shed light on interconnected biogeochemical processes in an aquifer system.</title>
        <authorList>
            <person name="Anantharaman K."/>
            <person name="Brown C.T."/>
            <person name="Hug L.A."/>
            <person name="Sharon I."/>
            <person name="Castelle C.J."/>
            <person name="Probst A.J."/>
            <person name="Thomas B.C."/>
            <person name="Singh A."/>
            <person name="Wilkins M.J."/>
            <person name="Karaoz U."/>
            <person name="Brodie E.L."/>
            <person name="Williams K.H."/>
            <person name="Hubbard S.S."/>
            <person name="Banfield J.F."/>
        </authorList>
    </citation>
    <scope>NUCLEOTIDE SEQUENCE [LARGE SCALE GENOMIC DNA]</scope>
</reference>
<dbReference type="AlphaFoldDB" id="A0A1F7ICK2"/>
<dbReference type="STRING" id="1802056.A2954_06125"/>
<gene>
    <name evidence="1" type="ORF">A2954_06125</name>
</gene>
<dbReference type="EMBL" id="MGAG01000015">
    <property type="protein sequence ID" value="OGK41081.1"/>
    <property type="molecule type" value="Genomic_DNA"/>
</dbReference>
<name>A0A1F7ICK2_9BACT</name>
<dbReference type="Proteomes" id="UP000177698">
    <property type="component" value="Unassembled WGS sequence"/>
</dbReference>
<protein>
    <submittedName>
        <fullName evidence="1">Uncharacterized protein</fullName>
    </submittedName>
</protein>
<accession>A0A1F7ICK2</accession>
<proteinExistence type="predicted"/>